<organism evidence="1">
    <name type="scientific">OCS116 cluster bacterium</name>
    <dbReference type="NCBI Taxonomy" id="2030921"/>
    <lineage>
        <taxon>Bacteria</taxon>
        <taxon>Pseudomonadati</taxon>
        <taxon>Pseudomonadota</taxon>
        <taxon>Alphaproteobacteria</taxon>
        <taxon>OCS116 cluster</taxon>
    </lineage>
</organism>
<protein>
    <submittedName>
        <fullName evidence="1">Glycosyltransferase</fullName>
    </submittedName>
</protein>
<dbReference type="SUPFAM" id="SSF53756">
    <property type="entry name" value="UDP-Glycosyltransferase/glycogen phosphorylase"/>
    <property type="match status" value="1"/>
</dbReference>
<reference evidence="1" key="2">
    <citation type="journal article" date="2018" name="ISME J.">
        <title>A dynamic microbial community with high functional redundancy inhabits the cold, oxic subseafloor aquifer.</title>
        <authorList>
            <person name="Tully B.J."/>
            <person name="Wheat C.G."/>
            <person name="Glazer B.T."/>
            <person name="Huber J.A."/>
        </authorList>
    </citation>
    <scope>NUCLEOTIDE SEQUENCE</scope>
    <source>
        <strain evidence="1">NORP83</strain>
    </source>
</reference>
<reference key="1">
    <citation type="submission" date="2017-08" db="EMBL/GenBank/DDBJ databases">
        <title>A dynamic microbial community with high functional redundancy inhabits the cold, oxic subseafloor aquifer.</title>
        <authorList>
            <person name="Tully B.J."/>
            <person name="Wheat C.G."/>
            <person name="Glazer B.T."/>
            <person name="Huber J.A."/>
        </authorList>
    </citation>
    <scope>NUCLEOTIDE SEQUENCE [LARGE SCALE GENOMIC DNA]</scope>
</reference>
<evidence type="ECO:0000313" key="1">
    <source>
        <dbReference type="EMBL" id="PCJ00945.1"/>
    </source>
</evidence>
<dbReference type="EMBL" id="NVUS01000009">
    <property type="protein sequence ID" value="PCJ00945.1"/>
    <property type="molecule type" value="Genomic_DNA"/>
</dbReference>
<gene>
    <name evidence="1" type="ORF">COB13_08250</name>
</gene>
<name>A0A2A4Z1V7_9PROT</name>
<dbReference type="AlphaFoldDB" id="A0A2A4Z1V7"/>
<sequence>MKILYAVQATGNGHIMRAREMATSFKNHGIQVDWLFSGRDQAGFFDMQAFGDYKSFKGLSFNVKNNRLNFLKTIFSADFIRLYRDMKSVDLDQYDLLINDFEPITAWAAKSHPIQSIGLSHQAAFLYKIPFVKQNPLFDLIIKYYAPTKLPIGIHWQQFDRHIIPPIIAKNPNEIEYKKQDIVVYLPFHSTDEIIKLFHDFAHYNFNIFHNAKPKGNFGHLTFHPFSRDEFSKYTAKCGGIISNAGFELPSEALQIGKKMLLEPMHGQIEQLANANMLKHYNWCQTATKIEAHHIKAWLKSDTAQQIIWPNVADMLVQWIKADTLDNLPELSDRLWAQIEP</sequence>
<dbReference type="Pfam" id="PF13528">
    <property type="entry name" value="Glyco_trans_1_3"/>
    <property type="match status" value="1"/>
</dbReference>
<dbReference type="GO" id="GO:0016740">
    <property type="term" value="F:transferase activity"/>
    <property type="evidence" value="ECO:0007669"/>
    <property type="project" value="UniProtKB-KW"/>
</dbReference>
<dbReference type="InterPro" id="IPR005262">
    <property type="entry name" value="MJ1255-like"/>
</dbReference>
<comment type="caution">
    <text evidence="1">The sequence shown here is derived from an EMBL/GenBank/DDBJ whole genome shotgun (WGS) entry which is preliminary data.</text>
</comment>
<keyword evidence="1" id="KW-0808">Transferase</keyword>
<proteinExistence type="predicted"/>
<dbReference type="NCBIfam" id="TIGR00661">
    <property type="entry name" value="MJ1255"/>
    <property type="match status" value="1"/>
</dbReference>
<accession>A0A2A4Z1V7</accession>